<dbReference type="InterPro" id="IPR001810">
    <property type="entry name" value="F-box_dom"/>
</dbReference>
<dbReference type="Pfam" id="PF00646">
    <property type="entry name" value="F-box"/>
    <property type="match status" value="1"/>
</dbReference>
<sequence length="450" mass="51701">MVAPKIKKIVNQKQESNEDKLSSLPDCILIHILSFLDTESAIKTSVLSKRYRLLWTSLQCLDFKFHGCSVDRFLSFVNHVLERREHSNLSMFRLSLKEQVNSGFLDNCIAYAMKHKVEHLRIRAYADEHSPLTLPSLLLNSSSLRILRLNNVSCCSIMLPKSLALPGLKVLRLKNFVFSDENYNGELFLGCPNLETLILNKCSIRPDGEVKVLDVKCLNLKNLEIRHWRSPWRCFDEHMISVNAPRLCSVKFQGHIPNVDFKEDIWCLDEVCIDLYCPTACAMVDVSERRRRTSEFCMSMLHQLCEVKSLALSLNTIEILSAIPYLQVYGPSIFQNLRYIKFMAEDKHTVLTIPINTVTPLLEGNVSEITILDLDDPKEQQLLINIKRSRINVMCKDAMISIPIHVMSYILESSPSAELLIVELPKGIVGQDLRRKMFTRKSMYWHAGMQ</sequence>
<accession>A0A8S0PFW6</accession>
<comment type="caution">
    <text evidence="2">The sequence shown here is derived from an EMBL/GenBank/DDBJ whole genome shotgun (WGS) entry which is preliminary data.</text>
</comment>
<dbReference type="PANTHER" id="PTHR34223">
    <property type="entry name" value="OS11G0201299 PROTEIN"/>
    <property type="match status" value="1"/>
</dbReference>
<dbReference type="Gene3D" id="3.80.10.10">
    <property type="entry name" value="Ribonuclease Inhibitor"/>
    <property type="match status" value="1"/>
</dbReference>
<dbReference type="Gramene" id="OE9A002996T2">
    <property type="protein sequence ID" value="OE9A002996C2"/>
    <property type="gene ID" value="OE9A002996"/>
</dbReference>
<reference evidence="2 3" key="1">
    <citation type="submission" date="2019-12" db="EMBL/GenBank/DDBJ databases">
        <authorList>
            <person name="Alioto T."/>
            <person name="Alioto T."/>
            <person name="Gomez Garrido J."/>
        </authorList>
    </citation>
    <scope>NUCLEOTIDE SEQUENCE [LARGE SCALE GENOMIC DNA]</scope>
</reference>
<dbReference type="PANTHER" id="PTHR34223:SF51">
    <property type="entry name" value="OS06G0556300 PROTEIN"/>
    <property type="match status" value="1"/>
</dbReference>
<keyword evidence="3" id="KW-1185">Reference proteome</keyword>
<dbReference type="InterPro" id="IPR053197">
    <property type="entry name" value="F-box_SCFL_complex_component"/>
</dbReference>
<dbReference type="Gene3D" id="1.20.1280.50">
    <property type="match status" value="1"/>
</dbReference>
<evidence type="ECO:0000259" key="1">
    <source>
        <dbReference type="PROSITE" id="PS50181"/>
    </source>
</evidence>
<dbReference type="EMBL" id="CACTIH010000052">
    <property type="protein sequence ID" value="CAA2942560.1"/>
    <property type="molecule type" value="Genomic_DNA"/>
</dbReference>
<dbReference type="InterPro" id="IPR055411">
    <property type="entry name" value="LRR_FXL15/At3g58940/PEG3-like"/>
</dbReference>
<dbReference type="CDD" id="cd22160">
    <property type="entry name" value="F-box_AtFBL13-like"/>
    <property type="match status" value="1"/>
</dbReference>
<dbReference type="InterPro" id="IPR036047">
    <property type="entry name" value="F-box-like_dom_sf"/>
</dbReference>
<feature type="domain" description="F-box" evidence="1">
    <location>
        <begin position="18"/>
        <end position="54"/>
    </location>
</feature>
<name>A0A8S0PFW6_OLEEU</name>
<evidence type="ECO:0000313" key="2">
    <source>
        <dbReference type="EMBL" id="CAA2942560.1"/>
    </source>
</evidence>
<dbReference type="InterPro" id="IPR032675">
    <property type="entry name" value="LRR_dom_sf"/>
</dbReference>
<dbReference type="Pfam" id="PF24758">
    <property type="entry name" value="LRR_At5g56370"/>
    <property type="match status" value="1"/>
</dbReference>
<dbReference type="PROSITE" id="PS50181">
    <property type="entry name" value="FBOX"/>
    <property type="match status" value="1"/>
</dbReference>
<gene>
    <name evidence="2" type="ORF">OLEA9_A002996</name>
</gene>
<dbReference type="SUPFAM" id="SSF81383">
    <property type="entry name" value="F-box domain"/>
    <property type="match status" value="1"/>
</dbReference>
<protein>
    <submittedName>
        <fullName evidence="2">F-box FBD LRR-repeat At5g53840-like</fullName>
    </submittedName>
</protein>
<evidence type="ECO:0000313" key="3">
    <source>
        <dbReference type="Proteomes" id="UP000594638"/>
    </source>
</evidence>
<dbReference type="Proteomes" id="UP000594638">
    <property type="component" value="Unassembled WGS sequence"/>
</dbReference>
<dbReference type="AlphaFoldDB" id="A0A8S0PFW6"/>
<dbReference type="OrthoDB" id="1848700at2759"/>
<proteinExistence type="predicted"/>
<organism evidence="2 3">
    <name type="scientific">Olea europaea subsp. europaea</name>
    <dbReference type="NCBI Taxonomy" id="158383"/>
    <lineage>
        <taxon>Eukaryota</taxon>
        <taxon>Viridiplantae</taxon>
        <taxon>Streptophyta</taxon>
        <taxon>Embryophyta</taxon>
        <taxon>Tracheophyta</taxon>
        <taxon>Spermatophyta</taxon>
        <taxon>Magnoliopsida</taxon>
        <taxon>eudicotyledons</taxon>
        <taxon>Gunneridae</taxon>
        <taxon>Pentapetalae</taxon>
        <taxon>asterids</taxon>
        <taxon>lamiids</taxon>
        <taxon>Lamiales</taxon>
        <taxon>Oleaceae</taxon>
        <taxon>Oleeae</taxon>
        <taxon>Olea</taxon>
    </lineage>
</organism>
<dbReference type="InterPro" id="IPR053781">
    <property type="entry name" value="F-box_AtFBL13-like"/>
</dbReference>
<dbReference type="SUPFAM" id="SSF52047">
    <property type="entry name" value="RNI-like"/>
    <property type="match status" value="1"/>
</dbReference>